<proteinExistence type="predicted"/>
<accession>A0AAD9R7T5</accession>
<gene>
    <name evidence="1" type="ORF">P5673_000862</name>
</gene>
<protein>
    <submittedName>
        <fullName evidence="1">Uncharacterized protein</fullName>
    </submittedName>
</protein>
<evidence type="ECO:0000313" key="2">
    <source>
        <dbReference type="Proteomes" id="UP001249851"/>
    </source>
</evidence>
<reference evidence="1" key="1">
    <citation type="journal article" date="2023" name="G3 (Bethesda)">
        <title>Whole genome assembly and annotation of the endangered Caribbean coral Acropora cervicornis.</title>
        <authorList>
            <person name="Selwyn J.D."/>
            <person name="Vollmer S.V."/>
        </authorList>
    </citation>
    <scope>NUCLEOTIDE SEQUENCE</scope>
    <source>
        <strain evidence="1">K2</strain>
    </source>
</reference>
<dbReference type="Proteomes" id="UP001249851">
    <property type="component" value="Unassembled WGS sequence"/>
</dbReference>
<organism evidence="1 2">
    <name type="scientific">Acropora cervicornis</name>
    <name type="common">Staghorn coral</name>
    <dbReference type="NCBI Taxonomy" id="6130"/>
    <lineage>
        <taxon>Eukaryota</taxon>
        <taxon>Metazoa</taxon>
        <taxon>Cnidaria</taxon>
        <taxon>Anthozoa</taxon>
        <taxon>Hexacorallia</taxon>
        <taxon>Scleractinia</taxon>
        <taxon>Astrocoeniina</taxon>
        <taxon>Acroporidae</taxon>
        <taxon>Acropora</taxon>
    </lineage>
</organism>
<reference evidence="1" key="2">
    <citation type="journal article" date="2023" name="Science">
        <title>Genomic signatures of disease resistance in endangered staghorn corals.</title>
        <authorList>
            <person name="Vollmer S.V."/>
            <person name="Selwyn J.D."/>
            <person name="Despard B.A."/>
            <person name="Roesel C.L."/>
        </authorList>
    </citation>
    <scope>NUCLEOTIDE SEQUENCE</scope>
    <source>
        <strain evidence="1">K2</strain>
    </source>
</reference>
<evidence type="ECO:0000313" key="1">
    <source>
        <dbReference type="EMBL" id="KAK2574662.1"/>
    </source>
</evidence>
<dbReference type="EMBL" id="JARQWQ010000001">
    <property type="protein sequence ID" value="KAK2574662.1"/>
    <property type="molecule type" value="Genomic_DNA"/>
</dbReference>
<keyword evidence="2" id="KW-1185">Reference proteome</keyword>
<name>A0AAD9R7T5_ACRCE</name>
<comment type="caution">
    <text evidence="1">The sequence shown here is derived from an EMBL/GenBank/DDBJ whole genome shotgun (WGS) entry which is preliminary data.</text>
</comment>
<dbReference type="AlphaFoldDB" id="A0AAD9R7T5"/>
<sequence length="65" mass="7700">MPPFVQNNKSVIFIDEVFSKRMDSNTQLGVGFKRIWLMFEEQQQIQPIRIQDKGPVITITMRRCD</sequence>